<dbReference type="InterPro" id="IPR044210">
    <property type="entry name" value="Tfc3-like"/>
</dbReference>
<dbReference type="HOGENOM" id="CLU_000535_0_0_1"/>
<dbReference type="OrthoDB" id="5403573at2759"/>
<reference evidence="10 11" key="1">
    <citation type="journal article" date="2005" name="Nature">
        <title>Genomic sequence of the pathogenic and allergenic filamentous fungus Aspergillus fumigatus.</title>
        <authorList>
            <person name="Nierman W.C."/>
            <person name="Pain A."/>
            <person name="Anderson M.J."/>
            <person name="Wortman J.R."/>
            <person name="Kim H.S."/>
            <person name="Arroyo J."/>
            <person name="Berriman M."/>
            <person name="Abe K."/>
            <person name="Archer D.B."/>
            <person name="Bermejo C."/>
            <person name="Bennett J."/>
            <person name="Bowyer P."/>
            <person name="Chen D."/>
            <person name="Collins M."/>
            <person name="Coulsen R."/>
            <person name="Davies R."/>
            <person name="Dyer P.S."/>
            <person name="Farman M."/>
            <person name="Fedorova N."/>
            <person name="Fedorova N."/>
            <person name="Feldblyum T.V."/>
            <person name="Fischer R."/>
            <person name="Fosker N."/>
            <person name="Fraser A."/>
            <person name="Garcia J.L."/>
            <person name="Garcia M.J."/>
            <person name="Goble A."/>
            <person name="Goldman G.H."/>
            <person name="Gomi K."/>
            <person name="Griffith-Jones S."/>
            <person name="Gwilliam R."/>
            <person name="Haas B."/>
            <person name="Haas H."/>
            <person name="Harris D."/>
            <person name="Horiuchi H."/>
            <person name="Huang J."/>
            <person name="Humphray S."/>
            <person name="Jimenez J."/>
            <person name="Keller N."/>
            <person name="Khouri H."/>
            <person name="Kitamoto K."/>
            <person name="Kobayashi T."/>
            <person name="Konzack S."/>
            <person name="Kulkarni R."/>
            <person name="Kumagai T."/>
            <person name="Lafon A."/>
            <person name="Latge J.P."/>
            <person name="Li W."/>
            <person name="Lord A."/>
            <person name="Lu C."/>
            <person name="Majoros W.H."/>
            <person name="May G.S."/>
            <person name="Miller B.L."/>
            <person name="Mohamoud Y."/>
            <person name="Molina M."/>
            <person name="Monod M."/>
            <person name="Mouyna I."/>
            <person name="Mulligan S."/>
            <person name="Murphy L."/>
            <person name="O'Neil S."/>
            <person name="Paulsen I."/>
            <person name="Penalva M.A."/>
            <person name="Pertea M."/>
            <person name="Price C."/>
            <person name="Pritchard B.L."/>
            <person name="Quail M.A."/>
            <person name="Rabbinowitsch E."/>
            <person name="Rawlins N."/>
            <person name="Rajandream M.A."/>
            <person name="Reichard U."/>
            <person name="Renauld H."/>
            <person name="Robson G.D."/>
            <person name="Rodriguez de Cordoba S."/>
            <person name="Rodriguez-Pena J.M."/>
            <person name="Ronning C.M."/>
            <person name="Rutter S."/>
            <person name="Salzberg S.L."/>
            <person name="Sanchez M."/>
            <person name="Sanchez-Ferrero J.C."/>
            <person name="Saunders D."/>
            <person name="Seeger K."/>
            <person name="Squares R."/>
            <person name="Squares S."/>
            <person name="Takeuchi M."/>
            <person name="Tekaia F."/>
            <person name="Turner G."/>
            <person name="Vazquez de Aldana C.R."/>
            <person name="Weidman J."/>
            <person name="White O."/>
            <person name="Woodward J."/>
            <person name="Yu J.H."/>
            <person name="Fraser C."/>
            <person name="Galagan J.E."/>
            <person name="Asai K."/>
            <person name="Machida M."/>
            <person name="Hall N."/>
            <person name="Barrell B."/>
            <person name="Denning D.W."/>
        </authorList>
    </citation>
    <scope>NUCLEOTIDE SEQUENCE [LARGE SCALE GENOMIC DNA]</scope>
    <source>
        <strain evidence="10 11">Af293</strain>
    </source>
</reference>
<dbReference type="GO" id="GO:0005634">
    <property type="term" value="C:nucleus"/>
    <property type="evidence" value="ECO:0007669"/>
    <property type="project" value="UniProtKB-SubCell"/>
</dbReference>
<dbReference type="GO" id="GO:0000127">
    <property type="term" value="C:transcription factor TFIIIC complex"/>
    <property type="evidence" value="ECO:0000318"/>
    <property type="project" value="GO_Central"/>
</dbReference>
<dbReference type="GO" id="GO:0003677">
    <property type="term" value="F:DNA binding"/>
    <property type="evidence" value="ECO:0007669"/>
    <property type="project" value="UniProtKB-KW"/>
</dbReference>
<dbReference type="InterPro" id="IPR007309">
    <property type="entry name" value="TFIIIC_Bblock-bd"/>
</dbReference>
<evidence type="ECO:0000256" key="5">
    <source>
        <dbReference type="ARBA" id="ARBA00023242"/>
    </source>
</evidence>
<evidence type="ECO:0000313" key="11">
    <source>
        <dbReference type="Proteomes" id="UP000002530"/>
    </source>
</evidence>
<dbReference type="EMBL" id="AAHF01000001">
    <property type="protein sequence ID" value="EBA27508.1"/>
    <property type="molecule type" value="Genomic_DNA"/>
</dbReference>
<evidence type="ECO:0000256" key="4">
    <source>
        <dbReference type="ARBA" id="ARBA00023163"/>
    </source>
</evidence>
<feature type="region of interest" description="Disordered" evidence="6">
    <location>
        <begin position="759"/>
        <end position="885"/>
    </location>
</feature>
<dbReference type="STRING" id="330879.A4D9C2"/>
<dbReference type="PANTHER" id="PTHR15180">
    <property type="entry name" value="GENERAL TRANSCRIPTION FACTOR 3C POLYPEPTIDE 1"/>
    <property type="match status" value="1"/>
</dbReference>
<keyword evidence="10" id="KW-0648">Protein biosynthesis</keyword>
<feature type="compositionally biased region" description="Basic and acidic residues" evidence="6">
    <location>
        <begin position="816"/>
        <end position="832"/>
    </location>
</feature>
<name>A4D9C2_ASPFU</name>
<dbReference type="KEGG" id="afm:AFUA_2G16462"/>
<dbReference type="Pfam" id="PF20222">
    <property type="entry name" value="DUF6581"/>
    <property type="match status" value="1"/>
</dbReference>
<protein>
    <submittedName>
        <fullName evidence="10">TFIIIC transcription initiation factor complex subunits Tfc3, putative</fullName>
    </submittedName>
</protein>
<feature type="compositionally biased region" description="Low complexity" evidence="6">
    <location>
        <begin position="761"/>
        <end position="773"/>
    </location>
</feature>
<evidence type="ECO:0000256" key="3">
    <source>
        <dbReference type="ARBA" id="ARBA00023125"/>
    </source>
</evidence>
<evidence type="ECO:0000313" key="10">
    <source>
        <dbReference type="EMBL" id="EBA27508.1"/>
    </source>
</evidence>
<dbReference type="Pfam" id="PF04182">
    <property type="entry name" value="B-block_TFIIIC"/>
    <property type="match status" value="1"/>
</dbReference>
<evidence type="ECO:0000256" key="7">
    <source>
        <dbReference type="SAM" id="Phobius"/>
    </source>
</evidence>
<comment type="caution">
    <text evidence="10">The sequence shown here is derived from an EMBL/GenBank/DDBJ whole genome shotgun (WGS) entry which is preliminary data.</text>
</comment>
<feature type="compositionally biased region" description="Acidic residues" evidence="6">
    <location>
        <begin position="1464"/>
        <end position="1488"/>
    </location>
</feature>
<keyword evidence="2" id="KW-0597">Phosphoprotein</keyword>
<feature type="compositionally biased region" description="Polar residues" evidence="6">
    <location>
        <begin position="1025"/>
        <end position="1035"/>
    </location>
</feature>
<feature type="domain" description="Transcription factor tau subunit sfc3/Tfc3 C-terminal" evidence="9">
    <location>
        <begin position="1542"/>
        <end position="1967"/>
    </location>
</feature>
<feature type="region of interest" description="Disordered" evidence="6">
    <location>
        <begin position="1250"/>
        <end position="1291"/>
    </location>
</feature>
<evidence type="ECO:0000256" key="2">
    <source>
        <dbReference type="ARBA" id="ARBA00022553"/>
    </source>
</evidence>
<feature type="compositionally biased region" description="Basic and acidic residues" evidence="6">
    <location>
        <begin position="1036"/>
        <end position="1047"/>
    </location>
</feature>
<keyword evidence="4" id="KW-0804">Transcription</keyword>
<keyword evidence="5" id="KW-0539">Nucleus</keyword>
<dbReference type="InterPro" id="IPR036390">
    <property type="entry name" value="WH_DNA-bd_sf"/>
</dbReference>
<keyword evidence="7" id="KW-0812">Transmembrane</keyword>
<gene>
    <name evidence="10" type="ORF">AFUA_2G16462</name>
</gene>
<feature type="transmembrane region" description="Helical" evidence="7">
    <location>
        <begin position="72"/>
        <end position="91"/>
    </location>
</feature>
<feature type="compositionally biased region" description="Polar residues" evidence="6">
    <location>
        <begin position="782"/>
        <end position="793"/>
    </location>
</feature>
<feature type="domain" description="B-block binding subunit of TFIIIC" evidence="8">
    <location>
        <begin position="223"/>
        <end position="291"/>
    </location>
</feature>
<sequence>MNFFLLRRRFESRLLLQFPSKQQIFSPVVCYDIFVCPATLPAGLEQWTDGSKLTSLDRSSSRGDCALWRPRWVVVLTSLVSVVFVMFFTHYCCTLMHPHQLVQAHPTLMPSLCHSSNETAPSCASPADILTFIDTFYSSATLETSTRSHTVDRRFQEKVWSWLTSHPEVSVGRDRESNHLHLNDAERLAREADPEHAVRVFVSRERRWLAVAGHEPDETKVLPLEFALLSIIASHKSNGIFQTDLVKLSGQDKRSVPKRTDVLQEKGYIEKRAIQIKSVRTSLCVLRRFSKSDLSGAATAGGQEERLIDFRDFNDRLFAILREYKIIARTDLKNALGFADPWRWRVLSRALRKFERIGVLKRVRATSQYAHDMKKLHPCVMLVREPTERDYELFHEYSQNIYTDLEQEDGLELEDGAGPADATEDFAPAGADKAVGMVKQEGAVEEAGRTIPAWSPDRIIHNQIFDLVDQAGTSGITNLDILRAGFGSFFRRPLENTLARLVECWQLSQPLHLRHLAIVRDTALEKTITHYIHYSTANFQKLVDAGEASWEAVEFVPRNTKTEKISVPPIDAVPDLDENGLPKAVPTKELVKNGNASLLAGILTVNPADYNCTGNDPMPLRLKDNSYGMNRVGRPKGTPNKPKLKKEHLSELDGDAILEQDHLAIKRLKKAQRDEERFRGMSEKEKLEALGLDETWTEYSVLLLERTEPGVYITPRGRRRPAGKRQGRPRISRLAVFRSPKLASLPWFTVSPEGELEDEAASASRQVSRAQSVETPAVPSFTAINTPATTSAALDTPSRGTKRTLRSRIPLDAEAEPDHQRPSKLQRLEGTEVCRQVAEAETSRSQEPLSDEQQTDEPSVDTVPNATSRASKRRRELSPIAPEEDVAVHKSLEGLVSQKAQAPSPVGKRQVGRSQPRQNLETPHKKRRYEPQAERGGETASLLPPTATIKNVAEQAAPSESPKVGDGEHRQVEAEAIGRPLEVTGHVNVVADEATPAATAELSAAIHNIQEANDIDLKPTYGTPDVQQRDASQTPEGHRPRTKRQDKLGSVAVLRRSIIMDIIEKAGGAYSMGTEIWYPFATAWKRTKYKEKPDMRTVKTSIKHLIDAGKLRQFTFSGRDSKGVMVTKSIVAKPELQPDHPVIKDLQHKMLTTTARYYFPPGVDVDPELTKSSAKSAKSMPSGEPKMAKLPIERGITVHLHQKPAFVLALEKRKGQSIQRRLLQRLQSDTEILRPSGVVRLARLQRGPARDSLERELGPISKKRGKSQQQKRILKHHAPADGAAEEEEADRAPRRLKRLWMPISLMAPYAMFMNPVQTFHSSTGTFSTEAGLVAVRAGALAHARAAFRFPKTLDDILDQIKRTPVIFSEAVDPRTSKFFCEAGAILRWELQNEEFIFEKPAEGQEFSFIHQTLDDFPEAVPIEGDIQFEIDQSAYPRVRVPRVRKIREAARRLELVEPEKFPPEETEEAEESEEPSESEVSSDAEDSDDSLDALDLLFSADSRRRRSDYVPQNRRLEKLAAEGPRHVVLPKPSNRPAARRNRALQHLPRLITERILTAIVVVRALAGGYEGRIVDWQLVCQSFPNQDPKMIQERGKNILSRNRLQVAKMQSDFQERFIVAYANGQVPPINYEDLEGYDWERVVDWAQTELDIPKSEKLPDLPATKDQFDSVFELREEAPVTLDELYQNTHGVTVNRRRALYAGVPFAIPVPAKPTQPTARQAELARLEVAKTWVRANIIAPEESYRPAEARQALTNFGGRLVDDALQSLTTERVVSQGNRGRITPGRNYDITEFFLHMLGRRRNIEVTQLRRAARFKTRTLDPALQSTGSFAINYHAEDGDILALINLAAERRIVLKPKDPPRDKFGLTDGGYLTRQIDKDKLRFVVQVQPVEASYIYGNPIGAKVANTPPPCPPRAAISGGEFVPEKIPLWFDIHGNFVRVLWEFAVAAVVGIVAVRPGVSAKGVASMVQPSMGAWEVLLLLKWMADVGVLRRETEDGEPVEETTGWQVQEWWWMVLA</sequence>
<feature type="region of interest" description="Disordered" evidence="6">
    <location>
        <begin position="1015"/>
        <end position="1047"/>
    </location>
</feature>
<keyword evidence="7" id="KW-0472">Membrane</keyword>
<keyword evidence="10" id="KW-0396">Initiation factor</keyword>
<keyword evidence="3" id="KW-0238">DNA-binding</keyword>
<comment type="subcellular location">
    <subcellularLocation>
        <location evidence="1">Nucleus</location>
    </subcellularLocation>
</comment>
<feature type="compositionally biased region" description="Polar residues" evidence="6">
    <location>
        <begin position="912"/>
        <end position="921"/>
    </location>
</feature>
<dbReference type="OMA" id="CWQLSQP"/>
<dbReference type="InterPro" id="IPR046488">
    <property type="entry name" value="Sfc3/Tfc3_C"/>
</dbReference>
<dbReference type="Proteomes" id="UP000002530">
    <property type="component" value="Unassembled WGS sequence"/>
</dbReference>
<evidence type="ECO:0000256" key="1">
    <source>
        <dbReference type="ARBA" id="ARBA00004123"/>
    </source>
</evidence>
<keyword evidence="11" id="KW-1185">Reference proteome</keyword>
<dbReference type="SUPFAM" id="SSF46785">
    <property type="entry name" value="Winged helix' DNA-binding domain"/>
    <property type="match status" value="1"/>
</dbReference>
<dbReference type="eggNOG" id="ENOG502S2X2">
    <property type="taxonomic scope" value="Eukaryota"/>
</dbReference>
<feature type="region of interest" description="Disordered" evidence="6">
    <location>
        <begin position="898"/>
        <end position="941"/>
    </location>
</feature>
<dbReference type="PANTHER" id="PTHR15180:SF1">
    <property type="entry name" value="GENERAL TRANSCRIPTION FACTOR 3C POLYPEPTIDE 1"/>
    <property type="match status" value="1"/>
</dbReference>
<dbReference type="InParanoid" id="A4D9C2"/>
<organism evidence="10 11">
    <name type="scientific">Aspergillus fumigatus (strain ATCC MYA-4609 / CBS 101355 / FGSC A1100 / Af293)</name>
    <name type="common">Neosartorya fumigata</name>
    <dbReference type="NCBI Taxonomy" id="330879"/>
    <lineage>
        <taxon>Eukaryota</taxon>
        <taxon>Fungi</taxon>
        <taxon>Dikarya</taxon>
        <taxon>Ascomycota</taxon>
        <taxon>Pezizomycotina</taxon>
        <taxon>Eurotiomycetes</taxon>
        <taxon>Eurotiomycetidae</taxon>
        <taxon>Eurotiales</taxon>
        <taxon>Aspergillaceae</taxon>
        <taxon>Aspergillus</taxon>
        <taxon>Aspergillus subgen. Fumigati</taxon>
    </lineage>
</organism>
<dbReference type="RefSeq" id="XP_001481684.1">
    <property type="nucleotide sequence ID" value="XM_001481634.1"/>
</dbReference>
<dbReference type="GO" id="GO:0042791">
    <property type="term" value="P:5S class rRNA transcription by RNA polymerase III"/>
    <property type="evidence" value="ECO:0000318"/>
    <property type="project" value="GO_Central"/>
</dbReference>
<keyword evidence="7" id="KW-1133">Transmembrane helix</keyword>
<accession>A4D9C2</accession>
<proteinExistence type="predicted"/>
<feature type="region of interest" description="Disordered" evidence="6">
    <location>
        <begin position="1457"/>
        <end position="1488"/>
    </location>
</feature>
<feature type="compositionally biased region" description="Acidic residues" evidence="6">
    <location>
        <begin position="849"/>
        <end position="859"/>
    </location>
</feature>
<dbReference type="GeneID" id="5076999"/>
<dbReference type="InterPro" id="IPR035625">
    <property type="entry name" value="Tfc3-like_eWH"/>
</dbReference>
<evidence type="ECO:0000256" key="6">
    <source>
        <dbReference type="SAM" id="MobiDB-lite"/>
    </source>
</evidence>
<evidence type="ECO:0000259" key="9">
    <source>
        <dbReference type="Pfam" id="PF20222"/>
    </source>
</evidence>
<evidence type="ECO:0000259" key="8">
    <source>
        <dbReference type="Pfam" id="PF04182"/>
    </source>
</evidence>
<dbReference type="GO" id="GO:0003743">
    <property type="term" value="F:translation initiation factor activity"/>
    <property type="evidence" value="ECO:0007669"/>
    <property type="project" value="UniProtKB-KW"/>
</dbReference>
<dbReference type="CDD" id="cd16169">
    <property type="entry name" value="Tau138_eWH"/>
    <property type="match status" value="1"/>
</dbReference>
<dbReference type="GO" id="GO:0006384">
    <property type="term" value="P:transcription initiation at RNA polymerase III promoter"/>
    <property type="evidence" value="ECO:0000318"/>
    <property type="project" value="GO_Central"/>
</dbReference>